<dbReference type="Gene3D" id="3.40.190.10">
    <property type="entry name" value="Periplasmic binding protein-like II"/>
    <property type="match status" value="2"/>
</dbReference>
<name>A0A841TZ99_9BACL</name>
<dbReference type="PROSITE" id="PS51257">
    <property type="entry name" value="PROKAR_LIPOPROTEIN"/>
    <property type="match status" value="1"/>
</dbReference>
<feature type="region of interest" description="Disordered" evidence="1">
    <location>
        <begin position="25"/>
        <end position="63"/>
    </location>
</feature>
<dbReference type="InterPro" id="IPR050490">
    <property type="entry name" value="Bact_solute-bd_prot1"/>
</dbReference>
<reference evidence="3 4" key="1">
    <citation type="submission" date="2020-08" db="EMBL/GenBank/DDBJ databases">
        <title>Cohnella phylogeny.</title>
        <authorList>
            <person name="Dunlap C."/>
        </authorList>
    </citation>
    <scope>NUCLEOTIDE SEQUENCE [LARGE SCALE GENOMIC DNA]</scope>
    <source>
        <strain evidence="3 4">DSM 25239</strain>
    </source>
</reference>
<gene>
    <name evidence="3" type="ORF">H7B90_07260</name>
</gene>
<feature type="chain" id="PRO_5038393239" evidence="2">
    <location>
        <begin position="23"/>
        <end position="598"/>
    </location>
</feature>
<evidence type="ECO:0000313" key="4">
    <source>
        <dbReference type="Proteomes" id="UP000553776"/>
    </source>
</evidence>
<dbReference type="AlphaFoldDB" id="A0A841TZ99"/>
<dbReference type="PANTHER" id="PTHR43649:SF12">
    <property type="entry name" value="DIACETYLCHITOBIOSE BINDING PROTEIN DASA"/>
    <property type="match status" value="1"/>
</dbReference>
<evidence type="ECO:0000313" key="3">
    <source>
        <dbReference type="EMBL" id="MBB6691190.1"/>
    </source>
</evidence>
<feature type="signal peptide" evidence="2">
    <location>
        <begin position="1"/>
        <end position="22"/>
    </location>
</feature>
<keyword evidence="2" id="KW-0732">Signal</keyword>
<dbReference type="EMBL" id="JACJVR010000023">
    <property type="protein sequence ID" value="MBB6691190.1"/>
    <property type="molecule type" value="Genomic_DNA"/>
</dbReference>
<protein>
    <submittedName>
        <fullName evidence="3">Extracellular solute-binding protein</fullName>
    </submittedName>
</protein>
<dbReference type="SUPFAM" id="SSF53850">
    <property type="entry name" value="Periplasmic binding protein-like II"/>
    <property type="match status" value="1"/>
</dbReference>
<evidence type="ECO:0000256" key="2">
    <source>
        <dbReference type="SAM" id="SignalP"/>
    </source>
</evidence>
<proteinExistence type="predicted"/>
<evidence type="ECO:0000256" key="1">
    <source>
        <dbReference type="SAM" id="MobiDB-lite"/>
    </source>
</evidence>
<organism evidence="3 4">
    <name type="scientific">Cohnella xylanilytica</name>
    <dbReference type="NCBI Taxonomy" id="557555"/>
    <lineage>
        <taxon>Bacteria</taxon>
        <taxon>Bacillati</taxon>
        <taxon>Bacillota</taxon>
        <taxon>Bacilli</taxon>
        <taxon>Bacillales</taxon>
        <taxon>Paenibacillaceae</taxon>
        <taxon>Cohnella</taxon>
    </lineage>
</organism>
<keyword evidence="4" id="KW-1185">Reference proteome</keyword>
<sequence length="598" mass="66018">MRRRRWTILPSAVLTGSLLLTACTNGGGDGDPEGADASAPAATNGETASQSPAANGEGKPKWDFKYDPPITITTAVVDENRPNAFKPGETLTNNSHSRWMEENLGIITKFDWIVGKFEDADTKIRLALSTNGKLPDTFTAQGDILKDLLKADRLLPLNDAIEKYAHPKLKEAIEKYSYTMPEATKDGKIYGIPRFGMGDEGTVMWIRKDWLEKLSLQPPTTIAELENVLKAFSERDPNGNDKDDEVGLAVPLKEGPWTWMGQTDAIAGAFSKQLLNTYDIKLFWNEDENGNLVYGAVHPDAKKYLETMTSWMAKGYMDKEAGIKDPSKASELAVSGMAGVMFGPYWMGSWPLGDTAKVDPNAQWQAYPLPAGPDGLKGKAQKPIYGSFSVFSKDFKNIEAWFAYYNKLLAKNLGPEDPYFDPRFEKGFHEGYDYVIKDGKVITGNYEAAGVPKEQWPLPDGASIDMRWMVYPLTGTGNPLLPYMNAEAIKKFTADPNAEATSPIEQSVKGLNAAQLAAASVAVSEQGLEIPNRYTGPLTDGMAKHGEFLQKLATESYLHIIYGEKPLSSFDEFVAQFYKNGGDVITKEVNEWYKANKK</sequence>
<dbReference type="RefSeq" id="WP_185135190.1">
    <property type="nucleotide sequence ID" value="NZ_BORM01000048.1"/>
</dbReference>
<feature type="compositionally biased region" description="Polar residues" evidence="1">
    <location>
        <begin position="44"/>
        <end position="53"/>
    </location>
</feature>
<comment type="caution">
    <text evidence="3">The sequence shown here is derived from an EMBL/GenBank/DDBJ whole genome shotgun (WGS) entry which is preliminary data.</text>
</comment>
<accession>A0A841TZ99</accession>
<dbReference type="PANTHER" id="PTHR43649">
    <property type="entry name" value="ARABINOSE-BINDING PROTEIN-RELATED"/>
    <property type="match status" value="1"/>
</dbReference>
<dbReference type="Proteomes" id="UP000553776">
    <property type="component" value="Unassembled WGS sequence"/>
</dbReference>